<reference evidence="1" key="2">
    <citation type="journal article" date="2015" name="Fish Shellfish Immunol.">
        <title>Early steps in the European eel (Anguilla anguilla)-Vibrio vulnificus interaction in the gills: Role of the RtxA13 toxin.</title>
        <authorList>
            <person name="Callol A."/>
            <person name="Pajuelo D."/>
            <person name="Ebbesson L."/>
            <person name="Teles M."/>
            <person name="MacKenzie S."/>
            <person name="Amaro C."/>
        </authorList>
    </citation>
    <scope>NUCLEOTIDE SEQUENCE</scope>
</reference>
<evidence type="ECO:0000313" key="1">
    <source>
        <dbReference type="EMBL" id="JAH07822.1"/>
    </source>
</evidence>
<sequence length="14" mass="1548">MLTNAKKSGTVHFN</sequence>
<proteinExistence type="predicted"/>
<name>A0A0E9PU91_ANGAN</name>
<organism evidence="1">
    <name type="scientific">Anguilla anguilla</name>
    <name type="common">European freshwater eel</name>
    <name type="synonym">Muraena anguilla</name>
    <dbReference type="NCBI Taxonomy" id="7936"/>
    <lineage>
        <taxon>Eukaryota</taxon>
        <taxon>Metazoa</taxon>
        <taxon>Chordata</taxon>
        <taxon>Craniata</taxon>
        <taxon>Vertebrata</taxon>
        <taxon>Euteleostomi</taxon>
        <taxon>Actinopterygii</taxon>
        <taxon>Neopterygii</taxon>
        <taxon>Teleostei</taxon>
        <taxon>Anguilliformes</taxon>
        <taxon>Anguillidae</taxon>
        <taxon>Anguilla</taxon>
    </lineage>
</organism>
<protein>
    <submittedName>
        <fullName evidence="1">Uncharacterized protein</fullName>
    </submittedName>
</protein>
<reference evidence="1" key="1">
    <citation type="submission" date="2014-11" db="EMBL/GenBank/DDBJ databases">
        <authorList>
            <person name="Amaro Gonzalez C."/>
        </authorList>
    </citation>
    <scope>NUCLEOTIDE SEQUENCE</scope>
</reference>
<dbReference type="EMBL" id="GBXM01100755">
    <property type="protein sequence ID" value="JAH07822.1"/>
    <property type="molecule type" value="Transcribed_RNA"/>
</dbReference>
<accession>A0A0E9PU91</accession>